<dbReference type="PROSITE" id="PS01182">
    <property type="entry name" value="GLYCOSYL_HYDROL_F35"/>
    <property type="match status" value="1"/>
</dbReference>
<dbReference type="EC" id="3.2.1.23" evidence="4"/>
<dbReference type="InterPro" id="IPR048913">
    <property type="entry name" value="BetaGal_gal-bd"/>
</dbReference>
<gene>
    <name evidence="9" type="ORF">ACFFVI_08545</name>
</gene>
<dbReference type="PIRSF" id="PIRSF006336">
    <property type="entry name" value="B-gal"/>
    <property type="match status" value="1"/>
</dbReference>
<reference evidence="9 10" key="1">
    <citation type="submission" date="2024-09" db="EMBL/GenBank/DDBJ databases">
        <authorList>
            <person name="Sun Q."/>
            <person name="Mori K."/>
        </authorList>
    </citation>
    <scope>NUCLEOTIDE SEQUENCE [LARGE SCALE GENOMIC DNA]</scope>
    <source>
        <strain evidence="9 10">TISTR 1856</strain>
    </source>
</reference>
<evidence type="ECO:0000259" key="6">
    <source>
        <dbReference type="Pfam" id="PF01301"/>
    </source>
</evidence>
<dbReference type="SUPFAM" id="SSF49785">
    <property type="entry name" value="Galactose-binding domain-like"/>
    <property type="match status" value="1"/>
</dbReference>
<feature type="domain" description="Beta-galactosidase 1-like first all-beta" evidence="7">
    <location>
        <begin position="405"/>
        <end position="490"/>
    </location>
</feature>
<proteinExistence type="inferred from homology"/>
<dbReference type="PRINTS" id="PR00742">
    <property type="entry name" value="GLHYDRLASE35"/>
</dbReference>
<keyword evidence="2 4" id="KW-0378">Hydrolase</keyword>
<dbReference type="InterPro" id="IPR019801">
    <property type="entry name" value="Glyco_hydro_35_CS"/>
</dbReference>
<dbReference type="InterPro" id="IPR001944">
    <property type="entry name" value="Glycoside_Hdrlase_35"/>
</dbReference>
<dbReference type="InterPro" id="IPR048912">
    <property type="entry name" value="BetaGal1-like_ABD1"/>
</dbReference>
<protein>
    <recommendedName>
        <fullName evidence="4">Beta-galactosidase</fullName>
        <ecNumber evidence="4">3.2.1.23</ecNumber>
    </recommendedName>
</protein>
<organism evidence="9 10">
    <name type="scientific">Kineococcus gynurae</name>
    <dbReference type="NCBI Taxonomy" id="452979"/>
    <lineage>
        <taxon>Bacteria</taxon>
        <taxon>Bacillati</taxon>
        <taxon>Actinomycetota</taxon>
        <taxon>Actinomycetes</taxon>
        <taxon>Kineosporiales</taxon>
        <taxon>Kineosporiaceae</taxon>
        <taxon>Kineococcus</taxon>
    </lineage>
</organism>
<keyword evidence="10" id="KW-1185">Reference proteome</keyword>
<comment type="catalytic activity">
    <reaction evidence="4">
        <text>Hydrolysis of terminal non-reducing beta-D-galactose residues in beta-D-galactosides.</text>
        <dbReference type="EC" id="3.2.1.23"/>
    </reaction>
</comment>
<evidence type="ECO:0000256" key="1">
    <source>
        <dbReference type="ARBA" id="ARBA00009809"/>
    </source>
</evidence>
<feature type="domain" description="Beta-galactosidase galactose-binding" evidence="8">
    <location>
        <begin position="514"/>
        <end position="571"/>
    </location>
</feature>
<evidence type="ECO:0000313" key="10">
    <source>
        <dbReference type="Proteomes" id="UP001589748"/>
    </source>
</evidence>
<name>A0ABV5LSE4_9ACTN</name>
<dbReference type="Gene3D" id="2.60.120.260">
    <property type="entry name" value="Galactose-binding domain-like"/>
    <property type="match status" value="2"/>
</dbReference>
<evidence type="ECO:0000259" key="7">
    <source>
        <dbReference type="Pfam" id="PF21317"/>
    </source>
</evidence>
<comment type="similarity">
    <text evidence="1 5">Belongs to the glycosyl hydrolase 35 family.</text>
</comment>
<dbReference type="Pfam" id="PF21467">
    <property type="entry name" value="BetaGal_gal-bd"/>
    <property type="match status" value="1"/>
</dbReference>
<dbReference type="InterPro" id="IPR017853">
    <property type="entry name" value="GH"/>
</dbReference>
<evidence type="ECO:0000259" key="8">
    <source>
        <dbReference type="Pfam" id="PF21467"/>
    </source>
</evidence>
<evidence type="ECO:0000256" key="5">
    <source>
        <dbReference type="RuleBase" id="RU003679"/>
    </source>
</evidence>
<keyword evidence="3 4" id="KW-0326">Glycosidase</keyword>
<dbReference type="Gene3D" id="3.20.20.80">
    <property type="entry name" value="Glycosidases"/>
    <property type="match status" value="1"/>
</dbReference>
<dbReference type="InterPro" id="IPR026283">
    <property type="entry name" value="B-gal_1-like"/>
</dbReference>
<feature type="domain" description="Glycoside hydrolase 35 catalytic" evidence="6">
    <location>
        <begin position="17"/>
        <end position="338"/>
    </location>
</feature>
<evidence type="ECO:0000256" key="2">
    <source>
        <dbReference type="ARBA" id="ARBA00022801"/>
    </source>
</evidence>
<dbReference type="InterPro" id="IPR008979">
    <property type="entry name" value="Galactose-bd-like_sf"/>
</dbReference>
<dbReference type="PANTHER" id="PTHR23421">
    <property type="entry name" value="BETA-GALACTOSIDASE RELATED"/>
    <property type="match status" value="1"/>
</dbReference>
<sequence>MPQHPSGRDFRIGTEDFLLDGRPHRILSGTLHYFRIHPGRWRDRIRAARHLGLNTVETYVPWNRHSPRRGEFVVDEGLDLGAFLDVVAEEGMHAIVRPGAYICAEWDNGGLPVWLTRSGARLRIDDPGYLEPVQEYLERVYEIVVPRQIDRGGPVLLVQIENEYGAYETGTGPEDAAARRRYLHRLVDITRGAGITVPLTTVDQPTDEMLTAGTLPDLHTTGSFGGRAADRLQTLRRHQPDGPLMCSEFWVGWFDHWGAHHHTTTPAESAHELDVLLDHGASVNIYMLHGGTNFGFSSGANDKGVYQPTITSYDYDAPLDEAGAPTAKFHALREVIGRYVDLPAGELPGSVPGPVLTAPVTAATPFLELLDSPGVEGLHPLDDLERADGSPVALAVFRTLSPGSATPTLFSVGEIRDRAVVLLDGVRVGVLQRDQHSVAVVLPAHPAGARLDVVVEDMGRVNYGPRLGEAKGLVGPVRLGGEELLGWRSVGIDDGTLPGRELTRDEPVELAGPVLARAVLDVAEPVDLFLDTANWGKGVMWINGFCLGRYWRRGPQRTLYVPGAAVRAGRNEVVVLEFDGTTDPMVRTLPGLDLGHTES</sequence>
<accession>A0ABV5LSE4</accession>
<evidence type="ECO:0000313" key="9">
    <source>
        <dbReference type="EMBL" id="MFB9377016.1"/>
    </source>
</evidence>
<evidence type="ECO:0000256" key="4">
    <source>
        <dbReference type="RuleBase" id="RU000675"/>
    </source>
</evidence>
<comment type="caution">
    <text evidence="9">The sequence shown here is derived from an EMBL/GenBank/DDBJ whole genome shotgun (WGS) entry which is preliminary data.</text>
</comment>
<dbReference type="Pfam" id="PF01301">
    <property type="entry name" value="Glyco_hydro_35"/>
    <property type="match status" value="1"/>
</dbReference>
<dbReference type="InterPro" id="IPR031330">
    <property type="entry name" value="Gly_Hdrlase_35_cat"/>
</dbReference>
<dbReference type="EMBL" id="JBHMDM010000004">
    <property type="protein sequence ID" value="MFB9377016.1"/>
    <property type="molecule type" value="Genomic_DNA"/>
</dbReference>
<dbReference type="Pfam" id="PF21317">
    <property type="entry name" value="BetaGal_ABD_1"/>
    <property type="match status" value="1"/>
</dbReference>
<dbReference type="RefSeq" id="WP_380135306.1">
    <property type="nucleotide sequence ID" value="NZ_JBHLUI010000003.1"/>
</dbReference>
<dbReference type="Proteomes" id="UP001589748">
    <property type="component" value="Unassembled WGS sequence"/>
</dbReference>
<evidence type="ECO:0000256" key="3">
    <source>
        <dbReference type="ARBA" id="ARBA00023295"/>
    </source>
</evidence>
<dbReference type="SUPFAM" id="SSF51445">
    <property type="entry name" value="(Trans)glycosidases"/>
    <property type="match status" value="1"/>
</dbReference>